<name>A0A7K1UE23_9BACT</name>
<dbReference type="SUPFAM" id="SSF51445">
    <property type="entry name" value="(Trans)glycosidases"/>
    <property type="match status" value="1"/>
</dbReference>
<dbReference type="AlphaFoldDB" id="A0A7K1UE23"/>
<feature type="chain" id="PRO_5029658328" evidence="1">
    <location>
        <begin position="19"/>
        <end position="165"/>
    </location>
</feature>
<keyword evidence="1" id="KW-0732">Signal</keyword>
<keyword evidence="3" id="KW-1185">Reference proteome</keyword>
<dbReference type="PANTHER" id="PTHR43576">
    <property type="entry name" value="ALPHA-L-ARABINOFURANOSIDASE C-RELATED"/>
    <property type="match status" value="1"/>
</dbReference>
<dbReference type="Proteomes" id="UP000461730">
    <property type="component" value="Unassembled WGS sequence"/>
</dbReference>
<dbReference type="EMBL" id="WRXN01000020">
    <property type="protein sequence ID" value="MVT12235.1"/>
    <property type="molecule type" value="Genomic_DNA"/>
</dbReference>
<comment type="caution">
    <text evidence="2">The sequence shown here is derived from an EMBL/GenBank/DDBJ whole genome shotgun (WGS) entry which is preliminary data.</text>
</comment>
<protein>
    <submittedName>
        <fullName evidence="2">Uncharacterized protein</fullName>
    </submittedName>
</protein>
<reference evidence="2 3" key="1">
    <citation type="submission" date="2019-12" db="EMBL/GenBank/DDBJ databases">
        <title>Chitinophaga sp. strain ysch24 (GDMCC 1.1355), whole genome shotgun sequence.</title>
        <authorList>
            <person name="Zhang X."/>
        </authorList>
    </citation>
    <scope>NUCLEOTIDE SEQUENCE [LARGE SCALE GENOMIC DNA]</scope>
    <source>
        <strain evidence="3">ysch24</strain>
    </source>
</reference>
<evidence type="ECO:0000256" key="1">
    <source>
        <dbReference type="SAM" id="SignalP"/>
    </source>
</evidence>
<sequence length="165" mass="18605">MKCFLFFLSFLVSISAFSQTPFKSEITIDATQKGDEISPLQYGQFIEHLGRAITGGIYDEHSKLSDSNGFRIDVLEKVKELHTPILRYPGGTFTKMYHWQDGVANQQRITVKQISYTGKSLHGVNSAINENTVMKMEIKKNVDPTNFKIVLSPASFTVIILNDLQ</sequence>
<gene>
    <name evidence="2" type="ORF">GO493_28520</name>
</gene>
<feature type="signal peptide" evidence="1">
    <location>
        <begin position="1"/>
        <end position="18"/>
    </location>
</feature>
<dbReference type="InterPro" id="IPR017853">
    <property type="entry name" value="GH"/>
</dbReference>
<organism evidence="2 3">
    <name type="scientific">Chitinophaga tropicalis</name>
    <dbReference type="NCBI Taxonomy" id="2683588"/>
    <lineage>
        <taxon>Bacteria</taxon>
        <taxon>Pseudomonadati</taxon>
        <taxon>Bacteroidota</taxon>
        <taxon>Chitinophagia</taxon>
        <taxon>Chitinophagales</taxon>
        <taxon>Chitinophagaceae</taxon>
        <taxon>Chitinophaga</taxon>
    </lineage>
</organism>
<dbReference type="Gene3D" id="3.20.20.80">
    <property type="entry name" value="Glycosidases"/>
    <property type="match status" value="1"/>
</dbReference>
<evidence type="ECO:0000313" key="2">
    <source>
        <dbReference type="EMBL" id="MVT12235.1"/>
    </source>
</evidence>
<dbReference type="GO" id="GO:0000272">
    <property type="term" value="P:polysaccharide catabolic process"/>
    <property type="evidence" value="ECO:0007669"/>
    <property type="project" value="TreeGrafter"/>
</dbReference>
<dbReference type="RefSeq" id="WP_157309657.1">
    <property type="nucleotide sequence ID" value="NZ_WRXN01000020.1"/>
</dbReference>
<proteinExistence type="predicted"/>
<accession>A0A7K1UE23</accession>
<dbReference type="PANTHER" id="PTHR43576:SF3">
    <property type="entry name" value="ALPHA-L-ARABINOFURANOSIDASE C"/>
    <property type="match status" value="1"/>
</dbReference>
<evidence type="ECO:0000313" key="3">
    <source>
        <dbReference type="Proteomes" id="UP000461730"/>
    </source>
</evidence>